<dbReference type="Pfam" id="PF01557">
    <property type="entry name" value="FAA_hydrolase"/>
    <property type="match status" value="1"/>
</dbReference>
<feature type="domain" description="Fumarylacetoacetase-like C-terminal" evidence="1">
    <location>
        <begin position="83"/>
        <end position="315"/>
    </location>
</feature>
<dbReference type="Gene3D" id="3.90.850.10">
    <property type="entry name" value="Fumarylacetoacetase-like, C-terminal domain"/>
    <property type="match status" value="1"/>
</dbReference>
<keyword evidence="3" id="KW-0378">Hydrolase</keyword>
<evidence type="ECO:0000313" key="3">
    <source>
        <dbReference type="EMBL" id="GAA0529748.1"/>
    </source>
</evidence>
<gene>
    <name evidence="3" type="ORF">GCM10009097_54040</name>
</gene>
<organism evidence="3 4">
    <name type="scientific">Pigmentiphaga daeguensis</name>
    <dbReference type="NCBI Taxonomy" id="414049"/>
    <lineage>
        <taxon>Bacteria</taxon>
        <taxon>Pseudomonadati</taxon>
        <taxon>Pseudomonadota</taxon>
        <taxon>Betaproteobacteria</taxon>
        <taxon>Burkholderiales</taxon>
        <taxon>Alcaligenaceae</taxon>
        <taxon>Pigmentiphaga</taxon>
    </lineage>
</organism>
<proteinExistence type="predicted"/>
<dbReference type="PANTHER" id="PTHR43211">
    <property type="entry name" value="FUMARYLACETOACETATE HYDROLASE"/>
    <property type="match status" value="1"/>
</dbReference>
<dbReference type="InterPro" id="IPR011234">
    <property type="entry name" value="Fumarylacetoacetase-like_C"/>
</dbReference>
<evidence type="ECO:0000259" key="2">
    <source>
        <dbReference type="Pfam" id="PF18288"/>
    </source>
</evidence>
<dbReference type="PANTHER" id="PTHR43211:SF1">
    <property type="entry name" value="BLL6422 PROTEIN"/>
    <property type="match status" value="1"/>
</dbReference>
<comment type="caution">
    <text evidence="3">The sequence shown here is derived from an EMBL/GenBank/DDBJ whole genome shotgun (WGS) entry which is preliminary data.</text>
</comment>
<dbReference type="EMBL" id="BAAAEN010000033">
    <property type="protein sequence ID" value="GAA0529748.1"/>
    <property type="molecule type" value="Genomic_DNA"/>
</dbReference>
<dbReference type="SUPFAM" id="SSF56529">
    <property type="entry name" value="FAH"/>
    <property type="match status" value="1"/>
</dbReference>
<dbReference type="GO" id="GO:0016787">
    <property type="term" value="F:hydrolase activity"/>
    <property type="evidence" value="ECO:0007669"/>
    <property type="project" value="UniProtKB-KW"/>
</dbReference>
<dbReference type="InterPro" id="IPR036663">
    <property type="entry name" value="Fumarylacetoacetase_C_sf"/>
</dbReference>
<dbReference type="Proteomes" id="UP001501706">
    <property type="component" value="Unassembled WGS sequence"/>
</dbReference>
<dbReference type="Pfam" id="PF18288">
    <property type="entry name" value="FAA_hydro_N_2"/>
    <property type="match status" value="1"/>
</dbReference>
<reference evidence="3 4" key="1">
    <citation type="journal article" date="2019" name="Int. J. Syst. Evol. Microbiol.">
        <title>The Global Catalogue of Microorganisms (GCM) 10K type strain sequencing project: providing services to taxonomists for standard genome sequencing and annotation.</title>
        <authorList>
            <consortium name="The Broad Institute Genomics Platform"/>
            <consortium name="The Broad Institute Genome Sequencing Center for Infectious Disease"/>
            <person name="Wu L."/>
            <person name="Ma J."/>
        </authorList>
    </citation>
    <scope>NUCLEOTIDE SEQUENCE [LARGE SCALE GENOMIC DNA]</scope>
    <source>
        <strain evidence="3 4">JCM 14330</strain>
    </source>
</reference>
<name>A0ABN1CYW8_9BURK</name>
<evidence type="ECO:0000259" key="1">
    <source>
        <dbReference type="Pfam" id="PF01557"/>
    </source>
</evidence>
<dbReference type="RefSeq" id="WP_343928555.1">
    <property type="nucleotide sequence ID" value="NZ_BAAAEN010000033.1"/>
</dbReference>
<protein>
    <submittedName>
        <fullName evidence="3">Fumarylacetoacetate hydrolase family protein</fullName>
    </submittedName>
</protein>
<keyword evidence="4" id="KW-1185">Reference proteome</keyword>
<dbReference type="InterPro" id="IPR041072">
    <property type="entry name" value="FAA_hydro_N"/>
</dbReference>
<evidence type="ECO:0000313" key="4">
    <source>
        <dbReference type="Proteomes" id="UP001501706"/>
    </source>
</evidence>
<feature type="domain" description="Fumarylacetoacetase N-terminal" evidence="2">
    <location>
        <begin position="1"/>
        <end position="77"/>
    </location>
</feature>
<sequence length="324" mass="34425">MKLATLKNGGRDGRLAVVSADLALAAYPDRPCTMQALLDDWDAMRPGLEALYQALNRGAAQGAFSFDPALAMAPLPRAYQWLDGSAFANHGLWMQRGFGVPPIDTTLPLMYQGGSDDFLGGRDDVPLPDESHGIDCEGEIVVALDDVPMGVDAAAALDHVKLVMLANDWSLRALQPRELKTGFGFIHAKPSTSFGPVAVTLDELDGHWREGRLHLPVRVDINGRWIGHPNAREMSVGFGDLVAHAAATRRLRAGTLVGSGTVSDPAEGAGSAALAEVRAIENATQGTISTPFLRFGDRVRMEVNTPAGASVFGALDQKLVQAPA</sequence>
<accession>A0ABN1CYW8</accession>